<gene>
    <name evidence="1" type="ORF">CINF_1150</name>
</gene>
<dbReference type="AlphaFoldDB" id="A0A7H9CHR5"/>
<name>A0A7H9CHR5_9BACT</name>
<protein>
    <recommendedName>
        <fullName evidence="3">EF-hand domain-containing protein</fullName>
    </recommendedName>
</protein>
<dbReference type="Proteomes" id="UP000509414">
    <property type="component" value="Chromosome"/>
</dbReference>
<dbReference type="RefSeq" id="WP_179974835.1">
    <property type="nucleotide sequence ID" value="NZ_CP049075.1"/>
</dbReference>
<keyword evidence="2" id="KW-1185">Reference proteome</keyword>
<dbReference type="EMBL" id="CP049075">
    <property type="protein sequence ID" value="QLI05640.1"/>
    <property type="molecule type" value="Genomic_DNA"/>
</dbReference>
<evidence type="ECO:0008006" key="3">
    <source>
        <dbReference type="Google" id="ProtNLM"/>
    </source>
</evidence>
<evidence type="ECO:0000313" key="1">
    <source>
        <dbReference type="EMBL" id="QLI05640.1"/>
    </source>
</evidence>
<accession>A0A7H9CHR5</accession>
<reference evidence="1 2" key="1">
    <citation type="submission" date="2020-02" db="EMBL/GenBank/DDBJ databases">
        <title>Complete genome sequence of the novel Campylobacter species Candidatus Campylobacter infans.</title>
        <authorList>
            <person name="Duim B."/>
            <person name="Zomer A."/>
            <person name="van der Graaf L."/>
            <person name="Wagenaar J."/>
        </authorList>
    </citation>
    <scope>NUCLEOTIDE SEQUENCE [LARGE SCALE GENOMIC DNA]</scope>
    <source>
        <strain evidence="1 2">19S00001</strain>
    </source>
</reference>
<sequence>MNISSLTTHTLNIQTNYKLPKIDPNTPLQQIKQGENINRLGDKIEPCDYHNFYYGDINTIQKYCSKTYTKEEALDKFMVSQTLSILNGFLYKTTFGFSDMLVAEDVFKTRRGTYIEDCYYPTFDNGYFMEADYYEYYQIPHETYLNSYANSNLINTKFGKAEIFLDLADNDGIFSKNTQLFYFDSDGNGFVDENDTYVGTLSKNAQLFRFDSDGNGFVDKNDMYFDKLKIRAYDKDGNKIIKKLGDVVDSIDLKEFIDSKENAIKKFKATKDNYKDMDIYERCLQRVKDYNPYHMFKAEVRYESMNDDDIKELAKLADKDGWIQIKPKRNADGEYYGLTGLAYAKQGVDGNYRLEELGFAIGRGRTTNFSLNNEYDILNNKVTWRDEDVDSYQNQQYTRFINLYNDYMNEINNKNKYLSTLDDETRAKYQNVKSAVMLSAERDFTAATGLKFSLENLQKVKDSFETDKKAAANMLIDTDSLTAIRINENGTFTLRFNSGREINVSKLYKDSGKAFNEALNVNADFMDEKELNEKIDLSVSVVKIKNETTGKLEEKSLKDLGVELIQKTTNGKLFILRTKEGKSIVVNQIYTKTQNEAQNSQNAQSVIDEKEKFYPKPLKIWA</sequence>
<organism evidence="1 2">
    <name type="scientific">Candidatus Campylobacter infans</name>
    <dbReference type="NCBI Taxonomy" id="2561898"/>
    <lineage>
        <taxon>Bacteria</taxon>
        <taxon>Pseudomonadati</taxon>
        <taxon>Campylobacterota</taxon>
        <taxon>Epsilonproteobacteria</taxon>
        <taxon>Campylobacterales</taxon>
        <taxon>Campylobacteraceae</taxon>
        <taxon>Campylobacter</taxon>
    </lineage>
</organism>
<proteinExistence type="predicted"/>
<dbReference type="KEGG" id="cinf:CINF_1150"/>
<evidence type="ECO:0000313" key="2">
    <source>
        <dbReference type="Proteomes" id="UP000509414"/>
    </source>
</evidence>